<keyword evidence="3" id="KW-1185">Reference proteome</keyword>
<dbReference type="Proteomes" id="UP001152607">
    <property type="component" value="Unassembled WGS sequence"/>
</dbReference>
<dbReference type="InterPro" id="IPR009091">
    <property type="entry name" value="RCC1/BLIP-II"/>
</dbReference>
<dbReference type="AlphaFoldDB" id="A0A9W4UQP3"/>
<proteinExistence type="predicted"/>
<protein>
    <submittedName>
        <fullName evidence="2">Uncharacterized protein</fullName>
    </submittedName>
</protein>
<accession>A0A9W4UQP3</accession>
<organism evidence="2 3">
    <name type="scientific">Periconia digitata</name>
    <dbReference type="NCBI Taxonomy" id="1303443"/>
    <lineage>
        <taxon>Eukaryota</taxon>
        <taxon>Fungi</taxon>
        <taxon>Dikarya</taxon>
        <taxon>Ascomycota</taxon>
        <taxon>Pezizomycotina</taxon>
        <taxon>Dothideomycetes</taxon>
        <taxon>Pleosporomycetidae</taxon>
        <taxon>Pleosporales</taxon>
        <taxon>Massarineae</taxon>
        <taxon>Periconiaceae</taxon>
        <taxon>Periconia</taxon>
    </lineage>
</organism>
<dbReference type="SUPFAM" id="SSF50985">
    <property type="entry name" value="RCC1/BLIP-II"/>
    <property type="match status" value="1"/>
</dbReference>
<evidence type="ECO:0000313" key="3">
    <source>
        <dbReference type="Proteomes" id="UP001152607"/>
    </source>
</evidence>
<evidence type="ECO:0000256" key="1">
    <source>
        <dbReference type="SAM" id="MobiDB-lite"/>
    </source>
</evidence>
<sequence length="418" mass="46437">MKSLYVFGHNPIQHDSRSQPHVLQAPAISVLWASWCDLIVAREESAHLEYYGTSLTPDDVAHITQLRSSDQPVFFGRALDDGVRGFVVNRTRKLTIFMSPGSRFLSIGKAKGAVTRSFEDMNLQIRSVQCLSGSKIFVSTWSEIFRHEDQDAKGMVVAFASVLSFLHFLRTNISLNEYREIFGKWGYPHTTVHSPLPIDICANAPTMTALNRSTHQVHTHAFDLRFPRCLGREDIDPPDWGKAHPVSYLSEIGARKIASGGYYTCVISKASPSSSEDDDEEAGGELYIWGQAPPGTNRELSALRTTPSSDDQEAMEDPYVKCVDLRIDDLPADVMDVAVGWGHILVAAQATKRQGTKKEILRAVFAAGCNGKQQLGLQGKEKSRDFVEDFTEVEMLRGKKVVQLVCAGWTSHVVVEHD</sequence>
<reference evidence="2" key="1">
    <citation type="submission" date="2023-01" db="EMBL/GenBank/DDBJ databases">
        <authorList>
            <person name="Van Ghelder C."/>
            <person name="Rancurel C."/>
        </authorList>
    </citation>
    <scope>NUCLEOTIDE SEQUENCE</scope>
    <source>
        <strain evidence="2">CNCM I-4278</strain>
    </source>
</reference>
<name>A0A9W4UQP3_9PLEO</name>
<feature type="region of interest" description="Disordered" evidence="1">
    <location>
        <begin position="289"/>
        <end position="314"/>
    </location>
</feature>
<dbReference type="EMBL" id="CAOQHR010000009">
    <property type="protein sequence ID" value="CAI6339236.1"/>
    <property type="molecule type" value="Genomic_DNA"/>
</dbReference>
<dbReference type="Gene3D" id="2.130.10.30">
    <property type="entry name" value="Regulator of chromosome condensation 1/beta-lactamase-inhibitor protein II"/>
    <property type="match status" value="1"/>
</dbReference>
<gene>
    <name evidence="2" type="ORF">PDIGIT_LOCUS12387</name>
</gene>
<evidence type="ECO:0000313" key="2">
    <source>
        <dbReference type="EMBL" id="CAI6339236.1"/>
    </source>
</evidence>
<dbReference type="OrthoDB" id="5370059at2759"/>
<comment type="caution">
    <text evidence="2">The sequence shown here is derived from an EMBL/GenBank/DDBJ whole genome shotgun (WGS) entry which is preliminary data.</text>
</comment>